<proteinExistence type="predicted"/>
<dbReference type="AlphaFoldDB" id="A0A1M6R7B5"/>
<dbReference type="InterPro" id="IPR052364">
    <property type="entry name" value="Rubrerythrin"/>
</dbReference>
<keyword evidence="4" id="KW-0249">Electron transport</keyword>
<evidence type="ECO:0000313" key="7">
    <source>
        <dbReference type="EMBL" id="SHK28365.1"/>
    </source>
</evidence>
<dbReference type="STRING" id="1121322.SAMN02745136_02175"/>
<keyword evidence="8" id="KW-1185">Reference proteome</keyword>
<accession>A0A1M6R7B5</accession>
<name>A0A1M6R7B5_9FIRM</name>
<gene>
    <name evidence="7" type="ORF">SAMN02745136_02175</name>
</gene>
<dbReference type="Proteomes" id="UP000184386">
    <property type="component" value="Unassembled WGS sequence"/>
</dbReference>
<dbReference type="Gene3D" id="1.20.1260.10">
    <property type="match status" value="1"/>
</dbReference>
<protein>
    <submittedName>
        <fullName evidence="7">Rubrerythrin</fullName>
    </submittedName>
</protein>
<evidence type="ECO:0000256" key="4">
    <source>
        <dbReference type="ARBA" id="ARBA00022982"/>
    </source>
</evidence>
<evidence type="ECO:0000256" key="3">
    <source>
        <dbReference type="ARBA" id="ARBA00022723"/>
    </source>
</evidence>
<dbReference type="PANTHER" id="PTHR43865">
    <property type="entry name" value="RUBRERYTHRIN-RELATED"/>
    <property type="match status" value="1"/>
</dbReference>
<dbReference type="InterPro" id="IPR048574">
    <property type="entry name" value="RUBY_RBDX"/>
</dbReference>
<evidence type="ECO:0000256" key="1">
    <source>
        <dbReference type="ARBA" id="ARBA00001965"/>
    </source>
</evidence>
<evidence type="ECO:0000256" key="5">
    <source>
        <dbReference type="ARBA" id="ARBA00023004"/>
    </source>
</evidence>
<dbReference type="Gene3D" id="2.20.28.10">
    <property type="match status" value="1"/>
</dbReference>
<dbReference type="GO" id="GO:0046872">
    <property type="term" value="F:metal ion binding"/>
    <property type="evidence" value="ECO:0007669"/>
    <property type="project" value="UniProtKB-KW"/>
</dbReference>
<dbReference type="InterPro" id="IPR009078">
    <property type="entry name" value="Ferritin-like_SF"/>
</dbReference>
<reference evidence="7 8" key="1">
    <citation type="submission" date="2016-11" db="EMBL/GenBank/DDBJ databases">
        <authorList>
            <person name="Jaros S."/>
            <person name="Januszkiewicz K."/>
            <person name="Wedrychowicz H."/>
        </authorList>
    </citation>
    <scope>NUCLEOTIDE SEQUENCE [LARGE SCALE GENOMIC DNA]</scope>
    <source>
        <strain evidence="7 8">DSM 15929</strain>
    </source>
</reference>
<keyword evidence="3" id="KW-0479">Metal-binding</keyword>
<dbReference type="InterPro" id="IPR003251">
    <property type="entry name" value="Rr_diiron-bd_dom"/>
</dbReference>
<dbReference type="SUPFAM" id="SSF47240">
    <property type="entry name" value="Ferritin-like"/>
    <property type="match status" value="1"/>
</dbReference>
<dbReference type="Pfam" id="PF21349">
    <property type="entry name" value="RUBY_RBDX"/>
    <property type="match status" value="1"/>
</dbReference>
<dbReference type="InterPro" id="IPR012347">
    <property type="entry name" value="Ferritin-like"/>
</dbReference>
<dbReference type="InterPro" id="IPR009040">
    <property type="entry name" value="Ferritin-like_diiron"/>
</dbReference>
<keyword evidence="5" id="KW-0408">Iron</keyword>
<dbReference type="OrthoDB" id="9799749at2"/>
<dbReference type="SUPFAM" id="SSF57802">
    <property type="entry name" value="Rubredoxin-like"/>
    <property type="match status" value="1"/>
</dbReference>
<evidence type="ECO:0000259" key="6">
    <source>
        <dbReference type="PROSITE" id="PS50905"/>
    </source>
</evidence>
<dbReference type="GO" id="GO:0016491">
    <property type="term" value="F:oxidoreductase activity"/>
    <property type="evidence" value="ECO:0007669"/>
    <property type="project" value="InterPro"/>
</dbReference>
<organism evidence="7 8">
    <name type="scientific">Anaerocolumna jejuensis DSM 15929</name>
    <dbReference type="NCBI Taxonomy" id="1121322"/>
    <lineage>
        <taxon>Bacteria</taxon>
        <taxon>Bacillati</taxon>
        <taxon>Bacillota</taxon>
        <taxon>Clostridia</taxon>
        <taxon>Lachnospirales</taxon>
        <taxon>Lachnospiraceae</taxon>
        <taxon>Anaerocolumna</taxon>
    </lineage>
</organism>
<dbReference type="CDD" id="cd01041">
    <property type="entry name" value="Rubrerythrin"/>
    <property type="match status" value="1"/>
</dbReference>
<evidence type="ECO:0000256" key="2">
    <source>
        <dbReference type="ARBA" id="ARBA00022448"/>
    </source>
</evidence>
<dbReference type="PANTHER" id="PTHR43865:SF1">
    <property type="entry name" value="RUBRERYTHRIN-RELATED"/>
    <property type="match status" value="1"/>
</dbReference>
<dbReference type="RefSeq" id="WP_073275677.1">
    <property type="nucleotide sequence ID" value="NZ_FRAC01000010.1"/>
</dbReference>
<dbReference type="EMBL" id="FRAC01000010">
    <property type="protein sequence ID" value="SHK28365.1"/>
    <property type="molecule type" value="Genomic_DNA"/>
</dbReference>
<keyword evidence="2" id="KW-0813">Transport</keyword>
<dbReference type="Pfam" id="PF02915">
    <property type="entry name" value="Rubrerythrin"/>
    <property type="match status" value="2"/>
</dbReference>
<dbReference type="PROSITE" id="PS50905">
    <property type="entry name" value="FERRITIN_LIKE"/>
    <property type="match status" value="1"/>
</dbReference>
<feature type="domain" description="Ferritin-like diiron" evidence="6">
    <location>
        <begin position="2"/>
        <end position="134"/>
    </location>
</feature>
<evidence type="ECO:0000313" key="8">
    <source>
        <dbReference type="Proteomes" id="UP000184386"/>
    </source>
</evidence>
<comment type="cofactor">
    <cofactor evidence="1">
        <name>Fe(3+)</name>
        <dbReference type="ChEBI" id="CHEBI:29034"/>
    </cofactor>
</comment>
<sequence>MDFKNSRTYQNLQVAFDGELMSGTRYQINGIRAKQEGYIQIGNVFEIISGFEREHATIWLRLLNEGTLPNTLENLIQASAAEDAKGNGTYRAFAEVAREEGYNEIAALFDGVANIELNHDVIFQNFAEDIQNNQVFCKNTEMLWICINCGNIMGGLCAPAICPICGFPQGYYQVYDTTL</sequence>